<dbReference type="Pfam" id="PF08242">
    <property type="entry name" value="Methyltransf_12"/>
    <property type="match status" value="1"/>
</dbReference>
<dbReference type="SUPFAM" id="SSF50129">
    <property type="entry name" value="GroES-like"/>
    <property type="match status" value="1"/>
</dbReference>
<dbReference type="SUPFAM" id="SSF55048">
    <property type="entry name" value="Probable ACP-binding domain of malonyl-CoA ACP transacylase"/>
    <property type="match status" value="1"/>
</dbReference>
<organism evidence="13 14">
    <name type="scientific">Colletotrichum plurivorum</name>
    <dbReference type="NCBI Taxonomy" id="2175906"/>
    <lineage>
        <taxon>Eukaryota</taxon>
        <taxon>Fungi</taxon>
        <taxon>Dikarya</taxon>
        <taxon>Ascomycota</taxon>
        <taxon>Pezizomycotina</taxon>
        <taxon>Sordariomycetes</taxon>
        <taxon>Hypocreomycetidae</taxon>
        <taxon>Glomerellales</taxon>
        <taxon>Glomerellaceae</taxon>
        <taxon>Colletotrichum</taxon>
        <taxon>Colletotrichum orchidearum species complex</taxon>
    </lineage>
</organism>
<dbReference type="GO" id="GO:0004315">
    <property type="term" value="F:3-oxoacyl-[acyl-carrier-protein] synthase activity"/>
    <property type="evidence" value="ECO:0007669"/>
    <property type="project" value="InterPro"/>
</dbReference>
<keyword evidence="6" id="KW-0511">Multifunctional enzyme</keyword>
<accession>A0A8H6NI89</accession>
<dbReference type="Pfam" id="PF00698">
    <property type="entry name" value="Acyl_transf_1"/>
    <property type="match status" value="1"/>
</dbReference>
<evidence type="ECO:0000256" key="7">
    <source>
        <dbReference type="ARBA" id="ARBA00023315"/>
    </source>
</evidence>
<dbReference type="SUPFAM" id="SSF47336">
    <property type="entry name" value="ACP-like"/>
    <property type="match status" value="1"/>
</dbReference>
<dbReference type="GO" id="GO:0044550">
    <property type="term" value="P:secondary metabolite biosynthetic process"/>
    <property type="evidence" value="ECO:0007669"/>
    <property type="project" value="UniProtKB-ARBA"/>
</dbReference>
<dbReference type="InterPro" id="IPR011032">
    <property type="entry name" value="GroES-like_sf"/>
</dbReference>
<evidence type="ECO:0000256" key="2">
    <source>
        <dbReference type="ARBA" id="ARBA00022553"/>
    </source>
</evidence>
<dbReference type="SUPFAM" id="SSF52151">
    <property type="entry name" value="FabD/lysophospholipase-like"/>
    <property type="match status" value="1"/>
</dbReference>
<dbReference type="CDD" id="cd05274">
    <property type="entry name" value="KR_FAS_SDR_x"/>
    <property type="match status" value="1"/>
</dbReference>
<dbReference type="GO" id="GO:0006633">
    <property type="term" value="P:fatty acid biosynthetic process"/>
    <property type="evidence" value="ECO:0007669"/>
    <property type="project" value="InterPro"/>
</dbReference>
<evidence type="ECO:0000259" key="11">
    <source>
        <dbReference type="PROSITE" id="PS52004"/>
    </source>
</evidence>
<dbReference type="PANTHER" id="PTHR43775">
    <property type="entry name" value="FATTY ACID SYNTHASE"/>
    <property type="match status" value="1"/>
</dbReference>
<dbReference type="InterPro" id="IPR016035">
    <property type="entry name" value="Acyl_Trfase/lysoPLipase"/>
</dbReference>
<dbReference type="InterPro" id="IPR049551">
    <property type="entry name" value="PKS_DH_C"/>
</dbReference>
<dbReference type="Gene3D" id="3.40.366.10">
    <property type="entry name" value="Malonyl-Coenzyme A Acyl Carrier Protein, domain 2"/>
    <property type="match status" value="1"/>
</dbReference>
<dbReference type="Proteomes" id="UP000654918">
    <property type="component" value="Unassembled WGS sequence"/>
</dbReference>
<dbReference type="Gene3D" id="3.40.47.10">
    <property type="match status" value="1"/>
</dbReference>
<evidence type="ECO:0000256" key="1">
    <source>
        <dbReference type="ARBA" id="ARBA00022450"/>
    </source>
</evidence>
<evidence type="ECO:0000256" key="6">
    <source>
        <dbReference type="ARBA" id="ARBA00023268"/>
    </source>
</evidence>
<sequence>MAPVLDASTDSSELNGQPSWSNNPEAAAEPIAICGMALRLPGGIATPQQFWDFLIDKKDARGPIPETRFNADSYYSKSGKPGHIKTRHGYFLDDSVDLAALDTTFFRMPRNEVERADPQQRLLLELTRECLESAGETDWRGRTIGTFVGTFGEDWLETLTRDSEVVGQYKITGYGDFMLSNRLAYEYDLRGPSLTLKTGCSSALIGLHEACMAIQHGQCEAAVVGGSNLITAAGLFVSMSEQGVLSPNGSCRTFDAGADGYARGEAVNMVYIKRLSAALRDGNPIRAVLRGTASNADGSTPSLTTPSFESHETMIRQAYAAAGVSGPAIAETGFVECHGTGTAAGDPIETAAVASAFGGAGVHIGSCKPNIGHSEGASGITSLVKAVLALENRTIPPNIKFDVPNPKIPFAENKLIVPVEPTPWPAERAERASVNSFGIGGANVHCVVESAASFLGTPPSPTSEPSELSTAPTRTTKTAHLMVYSANTADSLRRQVVNNQTYIREHPKSLDDVAYTLSCRRTHLPHRAFSVFEDRAELITSPFAKAPTSGADLVLVFTGQGAQWAQMGAELLQSSLVFARSIAQMDKALSILPDGPSWTIAEELLRPAESSDLHKAYLSQPVCTAVQVALVDALRDAAGVEPFAVVGHSSGEMAAAYASGKLTARKVIVAAYYRGVVSGEVTRPGAMAAVGMGRVATSPFLKTGVVIACENSPSSVTISGDSDLVEEVLAAIRKANPDVLARLLKVERAYHSHHMQEVGEKYLSLTSPYIDDSTVREDSAVLFYSSVTGEKLPIHDPTGAKYWRSNLESPVLFNSAVANLVKDHRNQRSNKLVFLEVGPHSALAGPVRQILSKEAIDHSYASCLIRSKNATETFLAALGQLWQHGVPVHLEGLANPDGTARVVPDLPSYPWQHDHSLLFSSRVSDAWRLRRFPKHELLGTRIPESSGSEPAFRNVLALEHVPWIRDHNIKGDVIFPCAGYVGMAGEAARQLHDGAYAGFAMRNVVIDMAMVLQENRTAEIVTSLKRERLTDSLDGAWWDFTISSHNGSSWLKHCSGQVKGIDEESSSRKAKPPAELSRTVGAGKWYQALRNVGANYGPCFQGLADVACSPTGNRSGGTAKHTVEDDESYYAVHPTKVDFFLQLFSVAAARGVGHALDKMNVPTFIEALEIRDCGSEVQMEVEAVRTLRGLICGGGEGVGVDCQVVLALSGVKLSPLEGDASEEDPDPHAGARIFWQPDVDFSKLSDLVRPHPEQTKLIRSQELAENCIHWALERLEGVETSLPHLERFREWMKKQPQPAKVLNSDTAFKDVSSFGPFASFATAMKQVLDNIVPIFRGETESLEVLMPNDVLTNVYNSLNITDRASLFQSLGHSRPNLRILEIGAGTGGTTNKVLEWLRGPTGALLYSEYTYTDISAGFFSAAKDRFKDYPRMSFKALDISKDPVDQGFEPGSYDLVLAANVLHATPRLQATLANVRKLLCPEGRLYTEELSHDALPMNFVMGVLPGWWLGAEDGRPDQPHVTPGRWDAELRKAGFDGLEDVAQDADRPNNLLNFMTARPTQEKADINTVAVLHDAESLDIATELKTELTQIKFQVTLHDISQGLPPATANIVATLDLKTPFFEDIAPESLKTFQALVAGASSAGGGILWLTRSSQLRCSDPRWGQTIGATRSVRSELGLNLVTCEVDDVASCIPAVAHVFRKFSRQRKSADHRRPEYEYAIDTGIVHISRVYAVSVSDELRRPVSENGEDVGAGRTDVDLQIGRYGRLNTLVWTPRELRPLVNDEIVVEVRAGGMNFRDILVAMGIVDSKFTAIGLEAAGIVHAVGPGVTELTPGDRVFAFGGGCFSTGLIIPEKLCAKIPDALSFEEAATMPCVFSTVVHGLLDVARLTADDSVLIHSACGGVGIAAIQICRMVGAAVFCTVGNEEKVQYLGSAFGIPRDRIFNSRDASFLPDVLAATGGKGVDVVLNSLSGELLHASWGCVAEFGKMIEIGKRDLIGNGKIALNGFLPNRSYHGVDLGHLIDVKPKVGNRLFKKIVELYEQGHITPIQPIKTFTAETVEECFRYMQKGQHIGKIVLKLDGLYETSTAAQHQPVKPRFDPDASYLLVGGLGGLGRILSNWIVEHGARHLVYLSRQGSDAAGTRSFFAELEEQGCSATAVQGTVTSAADVRRAISEAVAVGPVRGIVNMSMVLRDAGFPAMSHDDWTAAAAPKVRGTWNLHSAALDAGLDLDFFLLFGSISGVVGQRGQANYAGANTFLDAFAQYRRGLGLRAAVLDVGAMLDYGYLADNPALMEKLFGQGMYGVKIPQLLDAVAAVLTGDDRPGSASLGGPGFVSQSQLVLGHRSVTPLSDPSNRVIWKDDRRMGVYYNSEGAADAVVGGASSGSTALAAFVKSAVVDPGVLSAPSVPVFLARQIAAQLFRLLLRPAEDEEEIEVQMSLQDAGLDSLVAVEMRSWWKGAFGFDISVLEMLGMGSLSALGERATRGLRDALSDSADGKASASRRTRGITHQNPSSTPHRADKSRAQVRREVAAIRVHLVPKGLVPPAYLSYFPE</sequence>
<dbReference type="GO" id="GO:0004312">
    <property type="term" value="F:fatty acid synthase activity"/>
    <property type="evidence" value="ECO:0007669"/>
    <property type="project" value="TreeGrafter"/>
</dbReference>
<protein>
    <submittedName>
        <fullName evidence="13">Polyketide synthase</fullName>
    </submittedName>
</protein>
<dbReference type="SMART" id="SM00829">
    <property type="entry name" value="PKS_ER"/>
    <property type="match status" value="1"/>
</dbReference>
<gene>
    <name evidence="13" type="ORF">CPLU01_05303</name>
</gene>
<dbReference type="InterPro" id="IPR049552">
    <property type="entry name" value="PKS_DH_N"/>
</dbReference>
<dbReference type="SMART" id="SM00823">
    <property type="entry name" value="PKS_PP"/>
    <property type="match status" value="1"/>
</dbReference>
<feature type="active site" description="Proton donor; for dehydratase activity" evidence="8">
    <location>
        <position position="1138"/>
    </location>
</feature>
<dbReference type="InterPro" id="IPR001227">
    <property type="entry name" value="Ac_transferase_dom_sf"/>
</dbReference>
<dbReference type="InterPro" id="IPR020806">
    <property type="entry name" value="PKS_PP-bd"/>
</dbReference>
<dbReference type="Pfam" id="PF02801">
    <property type="entry name" value="Ketoacyl-synt_C"/>
    <property type="match status" value="1"/>
</dbReference>
<dbReference type="PROSITE" id="PS52004">
    <property type="entry name" value="KS3_2"/>
    <property type="match status" value="1"/>
</dbReference>
<dbReference type="Gene3D" id="3.90.180.10">
    <property type="entry name" value="Medium-chain alcohol dehydrogenases, catalytic domain"/>
    <property type="match status" value="1"/>
</dbReference>
<dbReference type="InterPro" id="IPR050091">
    <property type="entry name" value="PKS_NRPS_Biosynth_Enz"/>
</dbReference>
<feature type="region of interest" description="Disordered" evidence="9">
    <location>
        <begin position="2490"/>
        <end position="2526"/>
    </location>
</feature>
<dbReference type="Pfam" id="PF00109">
    <property type="entry name" value="ketoacyl-synt"/>
    <property type="match status" value="1"/>
</dbReference>
<dbReference type="InterPro" id="IPR014030">
    <property type="entry name" value="Ketoacyl_synth_N"/>
</dbReference>
<evidence type="ECO:0000256" key="8">
    <source>
        <dbReference type="PROSITE-ProRule" id="PRU01363"/>
    </source>
</evidence>
<keyword evidence="7" id="KW-0012">Acyltransferase</keyword>
<feature type="compositionally biased region" description="Polar residues" evidence="9">
    <location>
        <begin position="8"/>
        <end position="23"/>
    </location>
</feature>
<evidence type="ECO:0000256" key="4">
    <source>
        <dbReference type="ARBA" id="ARBA00022857"/>
    </source>
</evidence>
<dbReference type="CDD" id="cd00833">
    <property type="entry name" value="PKS"/>
    <property type="match status" value="1"/>
</dbReference>
<dbReference type="GO" id="GO:0016491">
    <property type="term" value="F:oxidoreductase activity"/>
    <property type="evidence" value="ECO:0007669"/>
    <property type="project" value="UniProtKB-KW"/>
</dbReference>
<dbReference type="Pfam" id="PF14765">
    <property type="entry name" value="PS-DH"/>
    <property type="match status" value="1"/>
</dbReference>
<dbReference type="SMART" id="SM00825">
    <property type="entry name" value="PKS_KS"/>
    <property type="match status" value="1"/>
</dbReference>
<dbReference type="InterPro" id="IPR020843">
    <property type="entry name" value="ER"/>
</dbReference>
<dbReference type="InterPro" id="IPR016039">
    <property type="entry name" value="Thiolase-like"/>
</dbReference>
<dbReference type="InterPro" id="IPR018201">
    <property type="entry name" value="Ketoacyl_synth_AS"/>
</dbReference>
<dbReference type="InterPro" id="IPR057326">
    <property type="entry name" value="KR_dom"/>
</dbReference>
<reference evidence="13" key="1">
    <citation type="journal article" date="2020" name="Phytopathology">
        <title>Genome Sequence Resources of Colletotrichum truncatum, C. plurivorum, C. musicola, and C. sojae: Four Species Pathogenic to Soybean (Glycine max).</title>
        <authorList>
            <person name="Rogerio F."/>
            <person name="Boufleur T.R."/>
            <person name="Ciampi-Guillardi M."/>
            <person name="Sukno S.A."/>
            <person name="Thon M.R."/>
            <person name="Massola Junior N.S."/>
            <person name="Baroncelli R."/>
        </authorList>
    </citation>
    <scope>NUCLEOTIDE SEQUENCE</scope>
    <source>
        <strain evidence="13">LFN00145</strain>
    </source>
</reference>
<dbReference type="GO" id="GO:0031177">
    <property type="term" value="F:phosphopantetheine binding"/>
    <property type="evidence" value="ECO:0007669"/>
    <property type="project" value="InterPro"/>
</dbReference>
<evidence type="ECO:0000256" key="3">
    <source>
        <dbReference type="ARBA" id="ARBA00022679"/>
    </source>
</evidence>
<dbReference type="Gene3D" id="3.40.50.720">
    <property type="entry name" value="NAD(P)-binding Rossmann-like Domain"/>
    <property type="match status" value="2"/>
</dbReference>
<feature type="active site" description="Proton acceptor; for dehydratase activity" evidence="8">
    <location>
        <position position="967"/>
    </location>
</feature>
<keyword evidence="1" id="KW-0596">Phosphopantetheine</keyword>
<dbReference type="EMBL" id="WIGO01000054">
    <property type="protein sequence ID" value="KAF6833853.1"/>
    <property type="molecule type" value="Genomic_DNA"/>
</dbReference>
<evidence type="ECO:0000259" key="12">
    <source>
        <dbReference type="PROSITE" id="PS52019"/>
    </source>
</evidence>
<dbReference type="PROSITE" id="PS52019">
    <property type="entry name" value="PKS_MFAS_DH"/>
    <property type="match status" value="1"/>
</dbReference>
<name>A0A8H6NI89_9PEZI</name>
<dbReference type="InterPro" id="IPR032821">
    <property type="entry name" value="PKS_assoc"/>
</dbReference>
<dbReference type="Pfam" id="PF21089">
    <property type="entry name" value="PKS_DH_N"/>
    <property type="match status" value="1"/>
</dbReference>
<dbReference type="SMART" id="SM00822">
    <property type="entry name" value="PKS_KR"/>
    <property type="match status" value="1"/>
</dbReference>
<evidence type="ECO:0000313" key="13">
    <source>
        <dbReference type="EMBL" id="KAF6833853.1"/>
    </source>
</evidence>
<dbReference type="FunFam" id="3.40.50.720:FF:000209">
    <property type="entry name" value="Polyketide synthase Pks12"/>
    <property type="match status" value="1"/>
</dbReference>
<keyword evidence="14" id="KW-1185">Reference proteome</keyword>
<dbReference type="InterPro" id="IPR013217">
    <property type="entry name" value="Methyltransf_12"/>
</dbReference>
<dbReference type="Pfam" id="PF16197">
    <property type="entry name" value="KAsynt_C_assoc"/>
    <property type="match status" value="1"/>
</dbReference>
<feature type="region of interest" description="Disordered" evidence="9">
    <location>
        <begin position="1"/>
        <end position="23"/>
    </location>
</feature>
<dbReference type="InterPro" id="IPR014043">
    <property type="entry name" value="Acyl_transferase_dom"/>
</dbReference>
<dbReference type="InterPro" id="IPR029063">
    <property type="entry name" value="SAM-dependent_MTases_sf"/>
</dbReference>
<feature type="domain" description="Carrier" evidence="10">
    <location>
        <begin position="2411"/>
        <end position="2487"/>
    </location>
</feature>
<feature type="compositionally biased region" description="Polar residues" evidence="9">
    <location>
        <begin position="2508"/>
        <end position="2517"/>
    </location>
</feature>
<dbReference type="Pfam" id="PF00550">
    <property type="entry name" value="PP-binding"/>
    <property type="match status" value="1"/>
</dbReference>
<comment type="caution">
    <text evidence="13">The sequence shown here is derived from an EMBL/GenBank/DDBJ whole genome shotgun (WGS) entry which is preliminary data.</text>
</comment>
<feature type="domain" description="PKS/mFAS DH" evidence="12">
    <location>
        <begin position="935"/>
        <end position="1222"/>
    </location>
</feature>
<evidence type="ECO:0000256" key="5">
    <source>
        <dbReference type="ARBA" id="ARBA00023002"/>
    </source>
</evidence>
<dbReference type="InterPro" id="IPR009081">
    <property type="entry name" value="PP-bd_ACP"/>
</dbReference>
<proteinExistence type="predicted"/>
<dbReference type="Gene3D" id="1.10.1200.10">
    <property type="entry name" value="ACP-like"/>
    <property type="match status" value="1"/>
</dbReference>
<dbReference type="InterPro" id="IPR013968">
    <property type="entry name" value="PKS_KR"/>
</dbReference>
<feature type="region of interest" description="N-terminal hotdog fold" evidence="8">
    <location>
        <begin position="935"/>
        <end position="1065"/>
    </location>
</feature>
<dbReference type="InterPro" id="IPR036291">
    <property type="entry name" value="NAD(P)-bd_dom_sf"/>
</dbReference>
<dbReference type="Pfam" id="PF23114">
    <property type="entry name" value="NAD-bd_HRPKS_sdrA"/>
    <property type="match status" value="1"/>
</dbReference>
<dbReference type="InterPro" id="IPR049900">
    <property type="entry name" value="PKS_mFAS_DH"/>
</dbReference>
<keyword evidence="5" id="KW-0560">Oxidoreductase</keyword>
<dbReference type="InterPro" id="IPR013154">
    <property type="entry name" value="ADH-like_N"/>
</dbReference>
<dbReference type="InterPro" id="IPR016036">
    <property type="entry name" value="Malonyl_transacylase_ACP-bd"/>
</dbReference>
<dbReference type="Gene3D" id="3.40.50.150">
    <property type="entry name" value="Vaccinia Virus protein VP39"/>
    <property type="match status" value="1"/>
</dbReference>
<dbReference type="SUPFAM" id="SSF53335">
    <property type="entry name" value="S-adenosyl-L-methionine-dependent methyltransferases"/>
    <property type="match status" value="1"/>
</dbReference>
<dbReference type="CDD" id="cd02440">
    <property type="entry name" value="AdoMet_MTases"/>
    <property type="match status" value="1"/>
</dbReference>
<keyword evidence="3" id="KW-0808">Transferase</keyword>
<evidence type="ECO:0000259" key="10">
    <source>
        <dbReference type="PROSITE" id="PS50075"/>
    </source>
</evidence>
<dbReference type="Gene3D" id="3.30.70.3290">
    <property type="match status" value="1"/>
</dbReference>
<evidence type="ECO:0000313" key="14">
    <source>
        <dbReference type="Proteomes" id="UP000654918"/>
    </source>
</evidence>
<dbReference type="CDD" id="cd05195">
    <property type="entry name" value="enoyl_red"/>
    <property type="match status" value="1"/>
</dbReference>
<dbReference type="InterPro" id="IPR042104">
    <property type="entry name" value="PKS_dehydratase_sf"/>
</dbReference>
<dbReference type="Gene3D" id="3.10.129.110">
    <property type="entry name" value="Polyketide synthase dehydratase"/>
    <property type="match status" value="1"/>
</dbReference>
<dbReference type="Pfam" id="PF13602">
    <property type="entry name" value="ADH_zinc_N_2"/>
    <property type="match status" value="1"/>
</dbReference>
<dbReference type="SMART" id="SM00826">
    <property type="entry name" value="PKS_DH"/>
    <property type="match status" value="1"/>
</dbReference>
<dbReference type="SUPFAM" id="SSF53901">
    <property type="entry name" value="Thiolase-like"/>
    <property type="match status" value="1"/>
</dbReference>
<dbReference type="InterPro" id="IPR020841">
    <property type="entry name" value="PKS_Beta-ketoAc_synthase_dom"/>
</dbReference>
<keyword evidence="4" id="KW-0521">NADP</keyword>
<dbReference type="PROSITE" id="PS50075">
    <property type="entry name" value="CARRIER"/>
    <property type="match status" value="1"/>
</dbReference>
<dbReference type="PROSITE" id="PS00606">
    <property type="entry name" value="KS3_1"/>
    <property type="match status" value="1"/>
</dbReference>
<dbReference type="InterPro" id="IPR020807">
    <property type="entry name" value="PKS_DH"/>
</dbReference>
<feature type="region of interest" description="C-terminal hotdog fold" evidence="8">
    <location>
        <begin position="1077"/>
        <end position="1222"/>
    </location>
</feature>
<dbReference type="InterPro" id="IPR056501">
    <property type="entry name" value="NAD-bd_HRPKS_sdrA"/>
</dbReference>
<feature type="domain" description="Ketosynthase family 3 (KS3)" evidence="11">
    <location>
        <begin position="28"/>
        <end position="450"/>
    </location>
</feature>
<keyword evidence="2" id="KW-0597">Phosphoprotein</keyword>
<dbReference type="PANTHER" id="PTHR43775:SF28">
    <property type="entry name" value="SYNTHASE, PUTATIVE-RELATED"/>
    <property type="match status" value="1"/>
</dbReference>
<dbReference type="InterPro" id="IPR014031">
    <property type="entry name" value="Ketoacyl_synth_C"/>
</dbReference>
<dbReference type="Pfam" id="PF08659">
    <property type="entry name" value="KR"/>
    <property type="match status" value="1"/>
</dbReference>
<dbReference type="InterPro" id="IPR036736">
    <property type="entry name" value="ACP-like_sf"/>
</dbReference>
<dbReference type="SUPFAM" id="SSF51735">
    <property type="entry name" value="NAD(P)-binding Rossmann-fold domains"/>
    <property type="match status" value="2"/>
</dbReference>
<dbReference type="GO" id="GO:1901336">
    <property type="term" value="P:lactone biosynthetic process"/>
    <property type="evidence" value="ECO:0007669"/>
    <property type="project" value="UniProtKB-ARBA"/>
</dbReference>
<dbReference type="Pfam" id="PF08240">
    <property type="entry name" value="ADH_N"/>
    <property type="match status" value="1"/>
</dbReference>
<evidence type="ECO:0000256" key="9">
    <source>
        <dbReference type="SAM" id="MobiDB-lite"/>
    </source>
</evidence>
<dbReference type="SMART" id="SM00827">
    <property type="entry name" value="PKS_AT"/>
    <property type="match status" value="1"/>
</dbReference>